<dbReference type="FunFam" id="4.10.280.10:FF:000005">
    <property type="entry name" value="Myogenic factor"/>
    <property type="match status" value="2"/>
</dbReference>
<dbReference type="CDD" id="cd18934">
    <property type="entry name" value="bHLH_TS_MRF4_Myf6"/>
    <property type="match status" value="1"/>
</dbReference>
<evidence type="ECO:0000256" key="5">
    <source>
        <dbReference type="ARBA" id="ARBA00022782"/>
    </source>
</evidence>
<reference evidence="14" key="1">
    <citation type="journal article" date="2023" name="Front. Mar. Sci.">
        <title>A new Merluccius polli reference genome to investigate the effects of global change in West African waters.</title>
        <authorList>
            <person name="Mateo J.L."/>
            <person name="Blanco-Fernandez C."/>
            <person name="Garcia-Vazquez E."/>
            <person name="Machado-Schiaffino G."/>
        </authorList>
    </citation>
    <scope>NUCLEOTIDE SEQUENCE</scope>
    <source>
        <strain evidence="14">C29</strain>
        <tissue evidence="14">Fin</tissue>
    </source>
</reference>
<dbReference type="EMBL" id="JAOPHQ010001230">
    <property type="protein sequence ID" value="KAK0151431.1"/>
    <property type="molecule type" value="Genomic_DNA"/>
</dbReference>
<evidence type="ECO:0000256" key="2">
    <source>
        <dbReference type="ARBA" id="ARBA00011571"/>
    </source>
</evidence>
<dbReference type="Pfam" id="PF00010">
    <property type="entry name" value="HLH"/>
    <property type="match status" value="2"/>
</dbReference>
<dbReference type="GO" id="GO:0000981">
    <property type="term" value="F:DNA-binding transcription factor activity, RNA polymerase II-specific"/>
    <property type="evidence" value="ECO:0007669"/>
    <property type="project" value="TreeGrafter"/>
</dbReference>
<comment type="subunit">
    <text evidence="2 11">Efficient DNA binding requires dimerization with another bHLH protein.</text>
</comment>
<feature type="domain" description="BHLH" evidence="13">
    <location>
        <begin position="128"/>
        <end position="179"/>
    </location>
</feature>
<keyword evidence="4" id="KW-0517">Myogenesis</keyword>
<dbReference type="PROSITE" id="PS50888">
    <property type="entry name" value="BHLH"/>
    <property type="match status" value="2"/>
</dbReference>
<accession>A0AA47P5A4</accession>
<protein>
    <recommendedName>
        <fullName evidence="11">Myogenic factor</fullName>
    </recommendedName>
</protein>
<dbReference type="GO" id="GO:0035914">
    <property type="term" value="P:skeletal muscle cell differentiation"/>
    <property type="evidence" value="ECO:0007669"/>
    <property type="project" value="TreeGrafter"/>
</dbReference>
<feature type="compositionally biased region" description="Polar residues" evidence="12">
    <location>
        <begin position="223"/>
        <end position="234"/>
    </location>
</feature>
<dbReference type="InterPro" id="IPR002546">
    <property type="entry name" value="MyoD_N"/>
</dbReference>
<feature type="region of interest" description="Disordered" evidence="12">
    <location>
        <begin position="223"/>
        <end position="245"/>
    </location>
</feature>
<evidence type="ECO:0000256" key="6">
    <source>
        <dbReference type="ARBA" id="ARBA00023015"/>
    </source>
</evidence>
<comment type="subcellular location">
    <subcellularLocation>
        <location evidence="1">Nucleus</location>
    </subcellularLocation>
</comment>
<evidence type="ECO:0000256" key="11">
    <source>
        <dbReference type="RuleBase" id="RU003428"/>
    </source>
</evidence>
<keyword evidence="9" id="KW-0804">Transcription</keyword>
<dbReference type="InterPro" id="IPR039704">
    <property type="entry name" value="Myogenic_factor"/>
</dbReference>
<evidence type="ECO:0000256" key="1">
    <source>
        <dbReference type="ARBA" id="ARBA00004123"/>
    </source>
</evidence>
<evidence type="ECO:0000313" key="15">
    <source>
        <dbReference type="Proteomes" id="UP001174136"/>
    </source>
</evidence>
<sequence>MMDLFETNAYLFGDLRYLDAEHGSLQQHLDMQGVSPLYTGHSDSLLSPNNSHSHHHHHHHHHHNNNVPSETTGGEEDEDEDEDDEDEEESSGGEGEHVLAPPGLQPHCEGQCLIWACKTCKRKSAPSDRRKAATLRERRRLKKINEAFDALKKKTVANPNQRLPKVEILRSAISYIEKLQDLLQTLDRQEQGAPGEAQNGGVKEHNVLVVSDRYHWKKSSQKMQSSVDHSNAPMTNHKAGNEMSGAPSLLQLSSIAYYDEASSPDSLDFGGGLEPAGSEEDEHFRVPGGGAHQPGHCLQWACKACKRKPTTVDRRRAATMRERRRLKKVNHAFEALRRCTSANPSQRLPKVEILRNAIQYIESLQDLLREQVEQYYALPGQSGSEPGSPLSSCSDSMADCNSPVWPQVTAVYSNGYCYVKNEVSKAAGASSLQCLSSIVDRLTSVEAPHAGPPGVPSDGFSRSSCGSDSQPLSPESPEGPRPIYHVL</sequence>
<dbReference type="GO" id="GO:0048743">
    <property type="term" value="P:positive regulation of skeletal muscle fiber development"/>
    <property type="evidence" value="ECO:0007669"/>
    <property type="project" value="TreeGrafter"/>
</dbReference>
<comment type="caution">
    <text evidence="14">The sequence shown here is derived from an EMBL/GenBank/DDBJ whole genome shotgun (WGS) entry which is preliminary data.</text>
</comment>
<dbReference type="Proteomes" id="UP001174136">
    <property type="component" value="Unassembled WGS sequence"/>
</dbReference>
<dbReference type="GO" id="GO:0046983">
    <property type="term" value="F:protein dimerization activity"/>
    <property type="evidence" value="ECO:0007669"/>
    <property type="project" value="InterPro"/>
</dbReference>
<feature type="compositionally biased region" description="Polar residues" evidence="12">
    <location>
        <begin position="460"/>
        <end position="473"/>
    </location>
</feature>
<evidence type="ECO:0000256" key="3">
    <source>
        <dbReference type="ARBA" id="ARBA00022473"/>
    </source>
</evidence>
<dbReference type="SMART" id="SM00520">
    <property type="entry name" value="BASIC"/>
    <property type="match status" value="2"/>
</dbReference>
<dbReference type="PANTHER" id="PTHR11534:SF3">
    <property type="entry name" value="MYOGENIC FACTOR 5"/>
    <property type="match status" value="1"/>
</dbReference>
<dbReference type="Pfam" id="PF12232">
    <property type="entry name" value="Myf5"/>
    <property type="match status" value="1"/>
</dbReference>
<dbReference type="GO" id="GO:0045663">
    <property type="term" value="P:positive regulation of myoblast differentiation"/>
    <property type="evidence" value="ECO:0007669"/>
    <property type="project" value="TreeGrafter"/>
</dbReference>
<proteinExistence type="predicted"/>
<keyword evidence="7 11" id="KW-0238">DNA-binding</keyword>
<feature type="compositionally biased region" description="Acidic residues" evidence="12">
    <location>
        <begin position="73"/>
        <end position="91"/>
    </location>
</feature>
<feature type="region of interest" description="Disordered" evidence="12">
    <location>
        <begin position="40"/>
        <end position="103"/>
    </location>
</feature>
<keyword evidence="10 11" id="KW-0539">Nucleus</keyword>
<keyword evidence="6" id="KW-0805">Transcription regulation</keyword>
<evidence type="ECO:0000256" key="10">
    <source>
        <dbReference type="ARBA" id="ARBA00023242"/>
    </source>
</evidence>
<keyword evidence="8" id="KW-0010">Activator</keyword>
<evidence type="ECO:0000256" key="12">
    <source>
        <dbReference type="SAM" id="MobiDB-lite"/>
    </source>
</evidence>
<evidence type="ECO:0000313" key="14">
    <source>
        <dbReference type="EMBL" id="KAK0151431.1"/>
    </source>
</evidence>
<feature type="region of interest" description="Disordered" evidence="12">
    <location>
        <begin position="446"/>
        <end position="487"/>
    </location>
</feature>
<dbReference type="InterPro" id="IPR011598">
    <property type="entry name" value="bHLH_dom"/>
</dbReference>
<dbReference type="AlphaFoldDB" id="A0AA47P5A4"/>
<dbReference type="InterPro" id="IPR036638">
    <property type="entry name" value="HLH_DNA-bd_sf"/>
</dbReference>
<dbReference type="Pfam" id="PF01586">
    <property type="entry name" value="Basic"/>
    <property type="match status" value="2"/>
</dbReference>
<evidence type="ECO:0000259" key="13">
    <source>
        <dbReference type="PROSITE" id="PS50888"/>
    </source>
</evidence>
<dbReference type="GO" id="GO:0005634">
    <property type="term" value="C:nucleus"/>
    <property type="evidence" value="ECO:0007669"/>
    <property type="project" value="UniProtKB-SubCell"/>
</dbReference>
<name>A0AA47P5A4_MERPO</name>
<feature type="compositionally biased region" description="Basic residues" evidence="12">
    <location>
        <begin position="52"/>
        <end position="64"/>
    </location>
</feature>
<keyword evidence="15" id="KW-1185">Reference proteome</keyword>
<dbReference type="PANTHER" id="PTHR11534">
    <property type="entry name" value="MYOGENIC FACTOR"/>
    <property type="match status" value="1"/>
</dbReference>
<evidence type="ECO:0000256" key="9">
    <source>
        <dbReference type="ARBA" id="ARBA00023163"/>
    </source>
</evidence>
<dbReference type="InterPro" id="IPR022032">
    <property type="entry name" value="Myf5"/>
</dbReference>
<dbReference type="SUPFAM" id="SSF47459">
    <property type="entry name" value="HLH, helix-loop-helix DNA-binding domain"/>
    <property type="match status" value="2"/>
</dbReference>
<feature type="domain" description="BHLH" evidence="13">
    <location>
        <begin position="313"/>
        <end position="364"/>
    </location>
</feature>
<dbReference type="GO" id="GO:0000978">
    <property type="term" value="F:RNA polymerase II cis-regulatory region sequence-specific DNA binding"/>
    <property type="evidence" value="ECO:0007669"/>
    <property type="project" value="TreeGrafter"/>
</dbReference>
<evidence type="ECO:0000256" key="4">
    <source>
        <dbReference type="ARBA" id="ARBA00022541"/>
    </source>
</evidence>
<evidence type="ECO:0000256" key="8">
    <source>
        <dbReference type="ARBA" id="ARBA00023159"/>
    </source>
</evidence>
<evidence type="ECO:0000256" key="7">
    <source>
        <dbReference type="ARBA" id="ARBA00023125"/>
    </source>
</evidence>
<gene>
    <name evidence="14" type="primary">myf6</name>
    <name evidence="14" type="ORF">N1851_007274</name>
</gene>
<dbReference type="SMART" id="SM00353">
    <property type="entry name" value="HLH"/>
    <property type="match status" value="2"/>
</dbReference>
<keyword evidence="5" id="KW-0221">Differentiation</keyword>
<organism evidence="14 15">
    <name type="scientific">Merluccius polli</name>
    <name type="common">Benguela hake</name>
    <name type="synonym">Merluccius cadenati</name>
    <dbReference type="NCBI Taxonomy" id="89951"/>
    <lineage>
        <taxon>Eukaryota</taxon>
        <taxon>Metazoa</taxon>
        <taxon>Chordata</taxon>
        <taxon>Craniata</taxon>
        <taxon>Vertebrata</taxon>
        <taxon>Euteleostomi</taxon>
        <taxon>Actinopterygii</taxon>
        <taxon>Neopterygii</taxon>
        <taxon>Teleostei</taxon>
        <taxon>Neoteleostei</taxon>
        <taxon>Acanthomorphata</taxon>
        <taxon>Zeiogadaria</taxon>
        <taxon>Gadariae</taxon>
        <taxon>Gadiformes</taxon>
        <taxon>Gadoidei</taxon>
        <taxon>Merlucciidae</taxon>
        <taxon>Merluccius</taxon>
    </lineage>
</organism>
<keyword evidence="3" id="KW-0217">Developmental protein</keyword>
<dbReference type="Gene3D" id="4.10.280.10">
    <property type="entry name" value="Helix-loop-helix DNA-binding domain"/>
    <property type="match status" value="2"/>
</dbReference>